<dbReference type="EMBL" id="MT143692">
    <property type="protein sequence ID" value="QJB00412.1"/>
    <property type="molecule type" value="Genomic_DNA"/>
</dbReference>
<reference evidence="3" key="1">
    <citation type="submission" date="2020-03" db="EMBL/GenBank/DDBJ databases">
        <title>The deep terrestrial virosphere.</title>
        <authorList>
            <person name="Holmfeldt K."/>
            <person name="Nilsson E."/>
            <person name="Simone D."/>
            <person name="Lopez-Fernandez M."/>
            <person name="Wu X."/>
            <person name="de Brujin I."/>
            <person name="Lundin D."/>
            <person name="Andersson A."/>
            <person name="Bertilsson S."/>
            <person name="Dopson M."/>
        </authorList>
    </citation>
    <scope>NUCLEOTIDE SEQUENCE</scope>
    <source>
        <strain evidence="2">MM171A00469</strain>
        <strain evidence="3">MM171B00233</strain>
    </source>
</reference>
<feature type="compositionally biased region" description="Basic and acidic residues" evidence="1">
    <location>
        <begin position="404"/>
        <end position="443"/>
    </location>
</feature>
<evidence type="ECO:0000313" key="3">
    <source>
        <dbReference type="EMBL" id="QJB04582.1"/>
    </source>
</evidence>
<proteinExistence type="predicted"/>
<name>A0A6M3MIH7_9ZZZZ</name>
<gene>
    <name evidence="2" type="ORF">MM171A00469_0012</name>
    <name evidence="3" type="ORF">MM171B00233_0022</name>
</gene>
<evidence type="ECO:0000256" key="1">
    <source>
        <dbReference type="SAM" id="MobiDB-lite"/>
    </source>
</evidence>
<sequence>MNPGNIDSGIRVLPQSQIGPAITNVLSNLAAIEKQKYIDEQQKMEKLNQITDVTLRAYFDQDKEQIFNKYKDFRGEVLKMWNKSGHNLSYQDQSKIRELKFDLENDIMASKEQRDVYKNSMVMYGTNPTKFEDQSALNIQEYAQASLQDRRNWDYAKKPLLIPLEIVPDKKIMDQIKPVTHIDSHGAKTVLEDATRVRVSSVLNSDIGIKWFNRNKDSKGWPNIKSAIDELTDFAISIAETKEARAVIPKKAEILTTYDRNPDTGEYTYLPNSLVMNKVNVQTVTTVSDLPNKLSTAAGDIEPLALSVVPVAKEEIGKRKSIFGLATLIKKGGLIPADKLKKLKPDQYEYKITISYKQDDKVFDELLGGAKETAMFEKLNSTSKGKKQLKYLIDIMDEFNNKKSVNEEEKKAKSQTELQKKQAEDQGIKKEKSQTEGEMKEGELNSYLRK</sequence>
<dbReference type="EMBL" id="MT143885">
    <property type="protein sequence ID" value="QJB04582.1"/>
    <property type="molecule type" value="Genomic_DNA"/>
</dbReference>
<protein>
    <submittedName>
        <fullName evidence="3">Uncharacterized protein</fullName>
    </submittedName>
</protein>
<dbReference type="AlphaFoldDB" id="A0A6M3MIH7"/>
<evidence type="ECO:0000313" key="2">
    <source>
        <dbReference type="EMBL" id="QJB00412.1"/>
    </source>
</evidence>
<feature type="region of interest" description="Disordered" evidence="1">
    <location>
        <begin position="404"/>
        <end position="450"/>
    </location>
</feature>
<organism evidence="3">
    <name type="scientific">viral metagenome</name>
    <dbReference type="NCBI Taxonomy" id="1070528"/>
    <lineage>
        <taxon>unclassified sequences</taxon>
        <taxon>metagenomes</taxon>
        <taxon>organismal metagenomes</taxon>
    </lineage>
</organism>
<accession>A0A6M3MIH7</accession>